<dbReference type="EMBL" id="RJSF01000047">
    <property type="protein sequence ID" value="RNM11791.1"/>
    <property type="molecule type" value="Genomic_DNA"/>
</dbReference>
<evidence type="ECO:0000313" key="2">
    <source>
        <dbReference type="EMBL" id="RNM11791.1"/>
    </source>
</evidence>
<sequence>MKSDDPCQLIEPVTVNRSALEVFSSDTPRVKGRWIVEPKATGWDDYALSEWELTRAGMSDYHPHDEVTFVLEGELRIRVDETTVVGRPGDTITVPAGSTGHYWAPTYARMLGIYGPNPDGAASEYLDYWEIDDQA</sequence>
<reference evidence="2 3" key="1">
    <citation type="submission" date="2018-11" db="EMBL/GenBank/DDBJ databases">
        <authorList>
            <person name="Li F."/>
        </authorList>
    </citation>
    <scope>NUCLEOTIDE SEQUENCE [LARGE SCALE GENOMIC DNA]</scope>
    <source>
        <strain evidence="2 3">Gsoil 818</strain>
    </source>
</reference>
<dbReference type="Proteomes" id="UP000279994">
    <property type="component" value="Unassembled WGS sequence"/>
</dbReference>
<organism evidence="2 3">
    <name type="scientific">Nocardioides pocheonensis</name>
    <dbReference type="NCBI Taxonomy" id="661485"/>
    <lineage>
        <taxon>Bacteria</taxon>
        <taxon>Bacillati</taxon>
        <taxon>Actinomycetota</taxon>
        <taxon>Actinomycetes</taxon>
        <taxon>Propionibacteriales</taxon>
        <taxon>Nocardioidaceae</taxon>
        <taxon>Nocardioides</taxon>
    </lineage>
</organism>
<dbReference type="Gene3D" id="2.60.120.10">
    <property type="entry name" value="Jelly Rolls"/>
    <property type="match status" value="1"/>
</dbReference>
<dbReference type="AlphaFoldDB" id="A0A3N0GH85"/>
<dbReference type="InterPro" id="IPR011051">
    <property type="entry name" value="RmlC_Cupin_sf"/>
</dbReference>
<dbReference type="Pfam" id="PF07883">
    <property type="entry name" value="Cupin_2"/>
    <property type="match status" value="1"/>
</dbReference>
<evidence type="ECO:0000259" key="1">
    <source>
        <dbReference type="Pfam" id="PF07883"/>
    </source>
</evidence>
<protein>
    <submittedName>
        <fullName evidence="2">Cupin domain-containing protein</fullName>
    </submittedName>
</protein>
<name>A0A3N0GH85_9ACTN</name>
<keyword evidence="3" id="KW-1185">Reference proteome</keyword>
<evidence type="ECO:0000313" key="3">
    <source>
        <dbReference type="Proteomes" id="UP000279994"/>
    </source>
</evidence>
<feature type="domain" description="Cupin type-2" evidence="1">
    <location>
        <begin position="59"/>
        <end position="104"/>
    </location>
</feature>
<dbReference type="SUPFAM" id="SSF51182">
    <property type="entry name" value="RmlC-like cupins"/>
    <property type="match status" value="1"/>
</dbReference>
<gene>
    <name evidence="2" type="ORF">EFL26_21820</name>
</gene>
<dbReference type="InterPro" id="IPR014710">
    <property type="entry name" value="RmlC-like_jellyroll"/>
</dbReference>
<proteinExistence type="predicted"/>
<dbReference type="InterPro" id="IPR013096">
    <property type="entry name" value="Cupin_2"/>
</dbReference>
<comment type="caution">
    <text evidence="2">The sequence shown here is derived from an EMBL/GenBank/DDBJ whole genome shotgun (WGS) entry which is preliminary data.</text>
</comment>
<dbReference type="OrthoDB" id="3828611at2"/>
<accession>A0A3N0GH85</accession>
<dbReference type="RefSeq" id="WP_123225024.1">
    <property type="nucleotide sequence ID" value="NZ_RJSF01000047.1"/>
</dbReference>